<reference evidence="8 9" key="1">
    <citation type="submission" date="2023-03" db="EMBL/GenBank/DDBJ databases">
        <title>Complete genome sequence of Tepidibacter sp. SWIR-1, isolated from a deep-sea hydrothermal vent.</title>
        <authorList>
            <person name="Li X."/>
        </authorList>
    </citation>
    <scope>NUCLEOTIDE SEQUENCE [LARGE SCALE GENOMIC DNA]</scope>
    <source>
        <strain evidence="8 9">SWIR-1</strain>
    </source>
</reference>
<evidence type="ECO:0000256" key="7">
    <source>
        <dbReference type="SAM" id="Phobius"/>
    </source>
</evidence>
<dbReference type="PANTHER" id="PTHR30509:SF9">
    <property type="entry name" value="MULTIDRUG RESISTANCE PROTEIN MDTO"/>
    <property type="match status" value="1"/>
</dbReference>
<evidence type="ECO:0000256" key="6">
    <source>
        <dbReference type="SAM" id="Coils"/>
    </source>
</evidence>
<accession>A0ABY8EJI6</accession>
<keyword evidence="6" id="KW-0175">Coiled coil</keyword>
<keyword evidence="5 7" id="KW-0472">Membrane</keyword>
<protein>
    <submittedName>
        <fullName evidence="8">Aromatic acid exporter family protein</fullName>
    </submittedName>
</protein>
<dbReference type="Pfam" id="PF06081">
    <property type="entry name" value="ArAE_1"/>
    <property type="match status" value="1"/>
</dbReference>
<feature type="transmembrane region" description="Helical" evidence="7">
    <location>
        <begin position="95"/>
        <end position="113"/>
    </location>
</feature>
<evidence type="ECO:0000256" key="5">
    <source>
        <dbReference type="ARBA" id="ARBA00023136"/>
    </source>
</evidence>
<dbReference type="Proteomes" id="UP001222800">
    <property type="component" value="Chromosome"/>
</dbReference>
<dbReference type="EMBL" id="CP120733">
    <property type="protein sequence ID" value="WFD11220.1"/>
    <property type="molecule type" value="Genomic_DNA"/>
</dbReference>
<dbReference type="InterPro" id="IPR010343">
    <property type="entry name" value="ArAE_1"/>
</dbReference>
<feature type="transmembrane region" description="Helical" evidence="7">
    <location>
        <begin position="60"/>
        <end position="89"/>
    </location>
</feature>
<gene>
    <name evidence="8" type="ORF">P4S50_03855</name>
</gene>
<evidence type="ECO:0000256" key="3">
    <source>
        <dbReference type="ARBA" id="ARBA00022692"/>
    </source>
</evidence>
<feature type="coiled-coil region" evidence="6">
    <location>
        <begin position="149"/>
        <end position="199"/>
    </location>
</feature>
<keyword evidence="2" id="KW-1003">Cell membrane</keyword>
<keyword evidence="4 7" id="KW-1133">Transmembrane helix</keyword>
<dbReference type="RefSeq" id="WP_277733223.1">
    <property type="nucleotide sequence ID" value="NZ_CP120733.1"/>
</dbReference>
<organism evidence="8 9">
    <name type="scientific">Tepidibacter hydrothermalis</name>
    <dbReference type="NCBI Taxonomy" id="3036126"/>
    <lineage>
        <taxon>Bacteria</taxon>
        <taxon>Bacillati</taxon>
        <taxon>Bacillota</taxon>
        <taxon>Clostridia</taxon>
        <taxon>Peptostreptococcales</taxon>
        <taxon>Peptostreptococcaceae</taxon>
        <taxon>Tepidibacter</taxon>
    </lineage>
</organism>
<evidence type="ECO:0000313" key="9">
    <source>
        <dbReference type="Proteomes" id="UP001222800"/>
    </source>
</evidence>
<name>A0ABY8EJI6_9FIRM</name>
<evidence type="ECO:0000313" key="8">
    <source>
        <dbReference type="EMBL" id="WFD11220.1"/>
    </source>
</evidence>
<sequence>MRIGMRNIKTAIAVSLSVAISRFLNMEYPFYAAIAAIISMQTTIGESFKVGRNRMLGTILGAMVGVIFYFINPSSIIAIGIGITVVIYMCNLFGWNKSVSIAGIVFCVIMTNLDGRDPVFYGLNRIVDTFIGITIAVLVNYFIKPIVDYNKIEDELIIIRSDLNKLLQDKVINGLNIDLKNIEDSIAKIEKLINNIHINSKNELEVKRFKSIIKKYNIACMHLRIIDDMDGVYTLNNINYMELVNIYGRFDRTKCQKNRENDTVYNYHMRKIIKSIDGYDEDVIYFNSEVKIHN</sequence>
<keyword evidence="3 7" id="KW-0812">Transmembrane</keyword>
<proteinExistence type="predicted"/>
<dbReference type="PANTHER" id="PTHR30509">
    <property type="entry name" value="P-HYDROXYBENZOIC ACID EFFLUX PUMP SUBUNIT-RELATED"/>
    <property type="match status" value="1"/>
</dbReference>
<keyword evidence="9" id="KW-1185">Reference proteome</keyword>
<evidence type="ECO:0000256" key="2">
    <source>
        <dbReference type="ARBA" id="ARBA00022475"/>
    </source>
</evidence>
<feature type="transmembrane region" description="Helical" evidence="7">
    <location>
        <begin position="125"/>
        <end position="143"/>
    </location>
</feature>
<comment type="subcellular location">
    <subcellularLocation>
        <location evidence="1">Cell membrane</location>
        <topology evidence="1">Multi-pass membrane protein</topology>
    </subcellularLocation>
</comment>
<evidence type="ECO:0000256" key="1">
    <source>
        <dbReference type="ARBA" id="ARBA00004651"/>
    </source>
</evidence>
<feature type="transmembrane region" description="Helical" evidence="7">
    <location>
        <begin position="30"/>
        <end position="48"/>
    </location>
</feature>
<evidence type="ECO:0000256" key="4">
    <source>
        <dbReference type="ARBA" id="ARBA00022989"/>
    </source>
</evidence>